<dbReference type="SMART" id="SM00388">
    <property type="entry name" value="HisKA"/>
    <property type="match status" value="1"/>
</dbReference>
<dbReference type="EC" id="2.7.13.3" evidence="3"/>
<comment type="catalytic activity">
    <reaction evidence="1">
        <text>ATP + protein L-histidine = ADP + protein N-phospho-L-histidine.</text>
        <dbReference type="EC" id="2.7.13.3"/>
    </reaction>
</comment>
<dbReference type="Pfam" id="PF00512">
    <property type="entry name" value="HisKA"/>
    <property type="match status" value="1"/>
</dbReference>
<keyword evidence="7" id="KW-0902">Two-component regulatory system</keyword>
<keyword evidence="11" id="KW-1185">Reference proteome</keyword>
<evidence type="ECO:0000256" key="3">
    <source>
        <dbReference type="ARBA" id="ARBA00012438"/>
    </source>
</evidence>
<dbReference type="Proteomes" id="UP001501057">
    <property type="component" value="Unassembled WGS sequence"/>
</dbReference>
<sequence>MTIDQVIAEHHLLEGAPSEWQSVVELAAAMAGVPMATINILTSDAQHQVAAVGFDAGICRREDSMCRATVESGEAIVVPDARLDSRYADNPFVTGALGTVRFYASTPLTLPSGDVIGTLCVFDEEPRTLDEAQRVFLDTLAARLVDVLGLARRTVELRDALRRTESLRDELRRSNEHLSAFAGQVSHDLSGVLGTVTMSLDLLEEHLGEGEDAPESTHFWVETAQRGTERMESMIRDILAFARVGGALERQPVDLEQVVAAVRLDLGIDAGDPRLSVEPLPIVEGDETQLAAVVQNLVTNALKFGGEDPRVELSAVREGAVWEVRVADRGIGIDVADAGRVFEPLVRVDDAVPGNGIGLATCRRIVQAHGGTIGLRPREGGGAEAWFRLPAIDV</sequence>
<evidence type="ECO:0000313" key="11">
    <source>
        <dbReference type="Proteomes" id="UP001501057"/>
    </source>
</evidence>
<dbReference type="PRINTS" id="PR00344">
    <property type="entry name" value="BCTRLSENSOR"/>
</dbReference>
<comment type="caution">
    <text evidence="10">The sequence shown here is derived from an EMBL/GenBank/DDBJ whole genome shotgun (WGS) entry which is preliminary data.</text>
</comment>
<dbReference type="RefSeq" id="WP_344202202.1">
    <property type="nucleotide sequence ID" value="NZ_BAAAME010000004.1"/>
</dbReference>
<evidence type="ECO:0000256" key="6">
    <source>
        <dbReference type="ARBA" id="ARBA00022777"/>
    </source>
</evidence>
<dbReference type="Pfam" id="PF01590">
    <property type="entry name" value="GAF"/>
    <property type="match status" value="1"/>
</dbReference>
<evidence type="ECO:0000256" key="4">
    <source>
        <dbReference type="ARBA" id="ARBA00022553"/>
    </source>
</evidence>
<dbReference type="SMART" id="SM00065">
    <property type="entry name" value="GAF"/>
    <property type="match status" value="1"/>
</dbReference>
<keyword evidence="4" id="KW-0597">Phosphoprotein</keyword>
<dbReference type="CDD" id="cd00082">
    <property type="entry name" value="HisKA"/>
    <property type="match status" value="1"/>
</dbReference>
<dbReference type="InterPro" id="IPR036890">
    <property type="entry name" value="HATPase_C_sf"/>
</dbReference>
<proteinExistence type="predicted"/>
<dbReference type="EMBL" id="BAAAME010000004">
    <property type="protein sequence ID" value="GAA1744240.1"/>
    <property type="molecule type" value="Genomic_DNA"/>
</dbReference>
<keyword evidence="5" id="KW-0808">Transferase</keyword>
<feature type="domain" description="Histidine kinase" evidence="9">
    <location>
        <begin position="184"/>
        <end position="393"/>
    </location>
</feature>
<evidence type="ECO:0000256" key="8">
    <source>
        <dbReference type="ARBA" id="ARBA00039401"/>
    </source>
</evidence>
<dbReference type="InterPro" id="IPR036097">
    <property type="entry name" value="HisK_dim/P_sf"/>
</dbReference>
<dbReference type="Gene3D" id="1.10.287.130">
    <property type="match status" value="1"/>
</dbReference>
<dbReference type="InterPro" id="IPR029016">
    <property type="entry name" value="GAF-like_dom_sf"/>
</dbReference>
<dbReference type="SUPFAM" id="SSF55781">
    <property type="entry name" value="GAF domain-like"/>
    <property type="match status" value="1"/>
</dbReference>
<comment type="subcellular location">
    <subcellularLocation>
        <location evidence="2">Cell membrane</location>
    </subcellularLocation>
</comment>
<evidence type="ECO:0000259" key="9">
    <source>
        <dbReference type="PROSITE" id="PS50109"/>
    </source>
</evidence>
<evidence type="ECO:0000256" key="2">
    <source>
        <dbReference type="ARBA" id="ARBA00004236"/>
    </source>
</evidence>
<dbReference type="PANTHER" id="PTHR42878:SF15">
    <property type="entry name" value="BACTERIOPHYTOCHROME"/>
    <property type="match status" value="1"/>
</dbReference>
<protein>
    <recommendedName>
        <fullName evidence="8">Sensor-like histidine kinase SenX3</fullName>
        <ecNumber evidence="3">2.7.13.3</ecNumber>
    </recommendedName>
</protein>
<evidence type="ECO:0000256" key="1">
    <source>
        <dbReference type="ARBA" id="ARBA00000085"/>
    </source>
</evidence>
<dbReference type="SMART" id="SM00387">
    <property type="entry name" value="HATPase_c"/>
    <property type="match status" value="1"/>
</dbReference>
<evidence type="ECO:0000313" key="10">
    <source>
        <dbReference type="EMBL" id="GAA1744240.1"/>
    </source>
</evidence>
<reference evidence="10 11" key="1">
    <citation type="journal article" date="2019" name="Int. J. Syst. Evol. Microbiol.">
        <title>The Global Catalogue of Microorganisms (GCM) 10K type strain sequencing project: providing services to taxonomists for standard genome sequencing and annotation.</title>
        <authorList>
            <consortium name="The Broad Institute Genomics Platform"/>
            <consortium name="The Broad Institute Genome Sequencing Center for Infectious Disease"/>
            <person name="Wu L."/>
            <person name="Ma J."/>
        </authorList>
    </citation>
    <scope>NUCLEOTIDE SEQUENCE [LARGE SCALE GENOMIC DNA]</scope>
    <source>
        <strain evidence="10 11">JCM 13518</strain>
    </source>
</reference>
<dbReference type="InterPro" id="IPR050351">
    <property type="entry name" value="BphY/WalK/GraS-like"/>
</dbReference>
<dbReference type="SUPFAM" id="SSF47384">
    <property type="entry name" value="Homodimeric domain of signal transducing histidine kinase"/>
    <property type="match status" value="1"/>
</dbReference>
<evidence type="ECO:0000256" key="7">
    <source>
        <dbReference type="ARBA" id="ARBA00023012"/>
    </source>
</evidence>
<keyword evidence="6" id="KW-0418">Kinase</keyword>
<organism evidence="10 11">
    <name type="scientific">Aeromicrobium alkaliterrae</name>
    <dbReference type="NCBI Taxonomy" id="302168"/>
    <lineage>
        <taxon>Bacteria</taxon>
        <taxon>Bacillati</taxon>
        <taxon>Actinomycetota</taxon>
        <taxon>Actinomycetes</taxon>
        <taxon>Propionibacteriales</taxon>
        <taxon>Nocardioidaceae</taxon>
        <taxon>Aeromicrobium</taxon>
    </lineage>
</organism>
<gene>
    <name evidence="10" type="ORF">GCM10009710_25390</name>
</gene>
<dbReference type="Gene3D" id="3.30.565.10">
    <property type="entry name" value="Histidine kinase-like ATPase, C-terminal domain"/>
    <property type="match status" value="1"/>
</dbReference>
<dbReference type="PANTHER" id="PTHR42878">
    <property type="entry name" value="TWO-COMPONENT HISTIDINE KINASE"/>
    <property type="match status" value="1"/>
</dbReference>
<accession>A0ABN2JYZ4</accession>
<dbReference type="InterPro" id="IPR003018">
    <property type="entry name" value="GAF"/>
</dbReference>
<dbReference type="Gene3D" id="3.30.450.40">
    <property type="match status" value="1"/>
</dbReference>
<dbReference type="InterPro" id="IPR003594">
    <property type="entry name" value="HATPase_dom"/>
</dbReference>
<name>A0ABN2JYZ4_9ACTN</name>
<dbReference type="InterPro" id="IPR004358">
    <property type="entry name" value="Sig_transdc_His_kin-like_C"/>
</dbReference>
<dbReference type="PROSITE" id="PS50109">
    <property type="entry name" value="HIS_KIN"/>
    <property type="match status" value="1"/>
</dbReference>
<dbReference type="SUPFAM" id="SSF55874">
    <property type="entry name" value="ATPase domain of HSP90 chaperone/DNA topoisomerase II/histidine kinase"/>
    <property type="match status" value="1"/>
</dbReference>
<dbReference type="InterPro" id="IPR003661">
    <property type="entry name" value="HisK_dim/P_dom"/>
</dbReference>
<evidence type="ECO:0000256" key="5">
    <source>
        <dbReference type="ARBA" id="ARBA00022679"/>
    </source>
</evidence>
<dbReference type="InterPro" id="IPR005467">
    <property type="entry name" value="His_kinase_dom"/>
</dbReference>
<dbReference type="Pfam" id="PF02518">
    <property type="entry name" value="HATPase_c"/>
    <property type="match status" value="1"/>
</dbReference>